<evidence type="ECO:0000256" key="7">
    <source>
        <dbReference type="ARBA" id="ARBA00023159"/>
    </source>
</evidence>
<keyword evidence="7 9" id="KW-0010">Activator</keyword>
<protein>
    <recommendedName>
        <fullName evidence="9">Transcriptional regulatory protein</fullName>
    </recommendedName>
</protein>
<evidence type="ECO:0000256" key="4">
    <source>
        <dbReference type="ARBA" id="ARBA00023012"/>
    </source>
</evidence>
<evidence type="ECO:0000259" key="11">
    <source>
        <dbReference type="PROSITE" id="PS50110"/>
    </source>
</evidence>
<dbReference type="PIRSF" id="PIRSF006171">
    <property type="entry name" value="RR_citrat_malat"/>
    <property type="match status" value="1"/>
</dbReference>
<comment type="caution">
    <text evidence="12">The sequence shown here is derived from an EMBL/GenBank/DDBJ whole genome shotgun (WGS) entry which is preliminary data.</text>
</comment>
<feature type="domain" description="Response regulatory" evidence="11">
    <location>
        <begin position="3"/>
        <end position="114"/>
    </location>
</feature>
<comment type="subcellular location">
    <subcellularLocation>
        <location evidence="1 9">Cytoplasm</location>
    </subcellularLocation>
</comment>
<evidence type="ECO:0000256" key="2">
    <source>
        <dbReference type="ARBA" id="ARBA00022490"/>
    </source>
</evidence>
<feature type="modified residue" description="4-aspartylphosphate" evidence="10">
    <location>
        <position position="54"/>
    </location>
</feature>
<keyword evidence="8 9" id="KW-0804">Transcription</keyword>
<accession>A0ABN0SMG3</accession>
<evidence type="ECO:0000256" key="1">
    <source>
        <dbReference type="ARBA" id="ARBA00004496"/>
    </source>
</evidence>
<evidence type="ECO:0000313" key="12">
    <source>
        <dbReference type="EMBL" id="GAA0035612.1"/>
    </source>
</evidence>
<dbReference type="EMBL" id="BAAAAF010000004">
    <property type="protein sequence ID" value="GAA0035612.1"/>
    <property type="molecule type" value="Genomic_DNA"/>
</dbReference>
<dbReference type="SUPFAM" id="SSF52172">
    <property type="entry name" value="CheY-like"/>
    <property type="match status" value="1"/>
</dbReference>
<organism evidence="12 13">
    <name type="scientific">Brevibacterium metallidurans</name>
    <dbReference type="NCBI Taxonomy" id="1482676"/>
    <lineage>
        <taxon>Bacteria</taxon>
        <taxon>Bacillati</taxon>
        <taxon>Actinomycetota</taxon>
        <taxon>Actinomycetes</taxon>
        <taxon>Micrococcales</taxon>
        <taxon>Brevibacteriaceae</taxon>
        <taxon>Brevibacterium</taxon>
    </lineage>
</organism>
<dbReference type="PROSITE" id="PS50110">
    <property type="entry name" value="RESPONSE_REGULATORY"/>
    <property type="match status" value="1"/>
</dbReference>
<evidence type="ECO:0000256" key="9">
    <source>
        <dbReference type="PIRNR" id="PIRNR006171"/>
    </source>
</evidence>
<evidence type="ECO:0000313" key="13">
    <source>
        <dbReference type="Proteomes" id="UP001498238"/>
    </source>
</evidence>
<gene>
    <name evidence="12" type="ORF">NCCP602_15730</name>
</gene>
<sequence length="218" mass="23798">MVNVLVLDDDFYVGQIHCKYVNDVPGFRALDPVQDLRTARTILAEEDVDLLLADYVLPEGTGVDLIRETNVDAAVLSAVSDPHIVRSALRAGALTYIVKPFTAEHLHGFLRRYARYRRYWEKEKVAQADLDRLLRSLHDVSSPGTGSAPASGSTTTARILDALSAAKQPMTAVEIAEAVGASRATAQRHLAKLAESRAVTVTLQYGSTGRPEHLYQTG</sequence>
<dbReference type="InterPro" id="IPR011006">
    <property type="entry name" value="CheY-like_superfamily"/>
</dbReference>
<dbReference type="InterPro" id="IPR051271">
    <property type="entry name" value="2C-system_Tx_regulators"/>
</dbReference>
<keyword evidence="4 9" id="KW-0902">Two-component regulatory system</keyword>
<evidence type="ECO:0000256" key="3">
    <source>
        <dbReference type="ARBA" id="ARBA00022553"/>
    </source>
</evidence>
<keyword evidence="6 9" id="KW-0238">DNA-binding</keyword>
<dbReference type="Gene3D" id="3.40.50.2300">
    <property type="match status" value="1"/>
</dbReference>
<proteinExistence type="predicted"/>
<dbReference type="SUPFAM" id="SSF46785">
    <property type="entry name" value="Winged helix' DNA-binding domain"/>
    <property type="match status" value="1"/>
</dbReference>
<dbReference type="InterPro" id="IPR024187">
    <property type="entry name" value="Sig_transdc_resp-reg_cit/mal"/>
</dbReference>
<dbReference type="InterPro" id="IPR001789">
    <property type="entry name" value="Sig_transdc_resp-reg_receiver"/>
</dbReference>
<dbReference type="Gene3D" id="1.10.10.10">
    <property type="entry name" value="Winged helix-like DNA-binding domain superfamily/Winged helix DNA-binding domain"/>
    <property type="match status" value="1"/>
</dbReference>
<keyword evidence="2 9" id="KW-0963">Cytoplasm</keyword>
<reference evidence="12 13" key="1">
    <citation type="submission" date="2024-01" db="EMBL/GenBank/DDBJ databases">
        <title>Characterization of antibiotic resistant novel bacterial strains and their environmental applications.</title>
        <authorList>
            <person name="Manzoor S."/>
            <person name="Abbas S."/>
            <person name="Arshad M."/>
            <person name="Ahmed I."/>
        </authorList>
    </citation>
    <scope>NUCLEOTIDE SEQUENCE [LARGE SCALE GENOMIC DNA]</scope>
    <source>
        <strain evidence="12 13">NCCP-602</strain>
    </source>
</reference>
<evidence type="ECO:0000256" key="6">
    <source>
        <dbReference type="ARBA" id="ARBA00023125"/>
    </source>
</evidence>
<dbReference type="PANTHER" id="PTHR45526:SF1">
    <property type="entry name" value="TRANSCRIPTIONAL REGULATORY PROTEIN DCUR-RELATED"/>
    <property type="match status" value="1"/>
</dbReference>
<keyword evidence="3 10" id="KW-0597">Phosphoprotein</keyword>
<keyword evidence="13" id="KW-1185">Reference proteome</keyword>
<dbReference type="CDD" id="cd00090">
    <property type="entry name" value="HTH_ARSR"/>
    <property type="match status" value="1"/>
</dbReference>
<dbReference type="Proteomes" id="UP001498238">
    <property type="component" value="Unassembled WGS sequence"/>
</dbReference>
<dbReference type="InterPro" id="IPR036390">
    <property type="entry name" value="WH_DNA-bd_sf"/>
</dbReference>
<dbReference type="SMART" id="SM00448">
    <property type="entry name" value="REC"/>
    <property type="match status" value="1"/>
</dbReference>
<dbReference type="RefSeq" id="WP_339392488.1">
    <property type="nucleotide sequence ID" value="NZ_BAAAAF010000004.1"/>
</dbReference>
<evidence type="ECO:0000256" key="5">
    <source>
        <dbReference type="ARBA" id="ARBA00023015"/>
    </source>
</evidence>
<name>A0ABN0SMG3_9MICO</name>
<dbReference type="Pfam" id="PF12840">
    <property type="entry name" value="HTH_20"/>
    <property type="match status" value="1"/>
</dbReference>
<evidence type="ECO:0000256" key="8">
    <source>
        <dbReference type="ARBA" id="ARBA00023163"/>
    </source>
</evidence>
<dbReference type="InterPro" id="IPR036388">
    <property type="entry name" value="WH-like_DNA-bd_sf"/>
</dbReference>
<keyword evidence="5 9" id="KW-0805">Transcription regulation</keyword>
<dbReference type="InterPro" id="IPR011991">
    <property type="entry name" value="ArsR-like_HTH"/>
</dbReference>
<evidence type="ECO:0000256" key="10">
    <source>
        <dbReference type="PROSITE-ProRule" id="PRU00169"/>
    </source>
</evidence>
<dbReference type="Pfam" id="PF00072">
    <property type="entry name" value="Response_reg"/>
    <property type="match status" value="1"/>
</dbReference>
<dbReference type="PANTHER" id="PTHR45526">
    <property type="entry name" value="TRANSCRIPTIONAL REGULATORY PROTEIN DPIA"/>
    <property type="match status" value="1"/>
</dbReference>